<reference evidence="1 2" key="1">
    <citation type="submission" date="2011-07" db="EMBL/GenBank/DDBJ databases">
        <authorList>
            <person name="Coyne R."/>
            <person name="Brami D."/>
            <person name="Johnson J."/>
            <person name="Hostetler J."/>
            <person name="Hannick L."/>
            <person name="Clark T."/>
            <person name="Cassidy-Hanley D."/>
            <person name="Inman J."/>
        </authorList>
    </citation>
    <scope>NUCLEOTIDE SEQUENCE [LARGE SCALE GENOMIC DNA]</scope>
    <source>
        <strain evidence="1 2">G5</strain>
    </source>
</reference>
<dbReference type="Proteomes" id="UP000008983">
    <property type="component" value="Unassembled WGS sequence"/>
</dbReference>
<sequence>MADKKIFREIEGIFGWIKKRNKLENGVKDEDDDYYDVEIDSKQQISEFFKFLDLDATKEEINALNELALIKKQEQIKRGKHVDNKHKDQQQENQFTYKDLLRVFIPDDDLTEKQIENDLEKEKKQLMNAFKILTPDKVSDNISMDRLKKMIFTYEKQYTGVKNTTDQKEIDKAMTKIDEIFNDLQQEADENGIFNFKQYLDDQFRMKK</sequence>
<dbReference type="GeneID" id="14906992"/>
<name>G0QV83_ICHMU</name>
<dbReference type="AlphaFoldDB" id="G0QV83"/>
<dbReference type="InParanoid" id="G0QV83"/>
<accession>G0QV83</accession>
<dbReference type="OrthoDB" id="10423771at2759"/>
<dbReference type="RefSeq" id="XP_004032454.1">
    <property type="nucleotide sequence ID" value="XM_004032406.1"/>
</dbReference>
<gene>
    <name evidence="1" type="ORF">IMG5_121980</name>
</gene>
<evidence type="ECO:0000313" key="2">
    <source>
        <dbReference type="Proteomes" id="UP000008983"/>
    </source>
</evidence>
<proteinExistence type="predicted"/>
<protein>
    <submittedName>
        <fullName evidence="1">Uncharacterized protein</fullName>
    </submittedName>
</protein>
<dbReference type="EMBL" id="GL983935">
    <property type="protein sequence ID" value="EGR30867.1"/>
    <property type="molecule type" value="Genomic_DNA"/>
</dbReference>
<keyword evidence="2" id="KW-1185">Reference proteome</keyword>
<organism evidence="1 2">
    <name type="scientific">Ichthyophthirius multifiliis</name>
    <name type="common">White spot disease agent</name>
    <name type="synonym">Ich</name>
    <dbReference type="NCBI Taxonomy" id="5932"/>
    <lineage>
        <taxon>Eukaryota</taxon>
        <taxon>Sar</taxon>
        <taxon>Alveolata</taxon>
        <taxon>Ciliophora</taxon>
        <taxon>Intramacronucleata</taxon>
        <taxon>Oligohymenophorea</taxon>
        <taxon>Hymenostomatida</taxon>
        <taxon>Ophryoglenina</taxon>
        <taxon>Ichthyophthirius</taxon>
    </lineage>
</organism>
<dbReference type="eggNOG" id="ENOG502SZ8G">
    <property type="taxonomic scope" value="Eukaryota"/>
</dbReference>
<evidence type="ECO:0000313" key="1">
    <source>
        <dbReference type="EMBL" id="EGR30867.1"/>
    </source>
</evidence>
<dbReference type="OMA" id="NEPLTHE"/>